<evidence type="ECO:0000313" key="3">
    <source>
        <dbReference type="Proteomes" id="UP001346149"/>
    </source>
</evidence>
<reference evidence="2 3" key="1">
    <citation type="journal article" date="2023" name="Hortic Res">
        <title>Pangenome of water caltrop reveals structural variations and asymmetric subgenome divergence after allopolyploidization.</title>
        <authorList>
            <person name="Zhang X."/>
            <person name="Chen Y."/>
            <person name="Wang L."/>
            <person name="Yuan Y."/>
            <person name="Fang M."/>
            <person name="Shi L."/>
            <person name="Lu R."/>
            <person name="Comes H.P."/>
            <person name="Ma Y."/>
            <person name="Chen Y."/>
            <person name="Huang G."/>
            <person name="Zhou Y."/>
            <person name="Zheng Z."/>
            <person name="Qiu Y."/>
        </authorList>
    </citation>
    <scope>NUCLEOTIDE SEQUENCE [LARGE SCALE GENOMIC DNA]</scope>
    <source>
        <strain evidence="2">F231</strain>
    </source>
</reference>
<dbReference type="EMBL" id="JAXQNO010000005">
    <property type="protein sequence ID" value="KAK4797950.1"/>
    <property type="molecule type" value="Genomic_DNA"/>
</dbReference>
<dbReference type="AlphaFoldDB" id="A0AAN7ML59"/>
<name>A0AAN7ML59_TRANT</name>
<sequence>MTVRSGNGVGSIERSERELPDLDPEINLAVGVGDCRYRRRLSFWRGDSLNSVAFYSDSDLLALQLPGFHSNLGVHLDRQRDPARPPEIGPEGLDGVGVEVLGSRGDDDALEYGLVLGAAGERREGGVPDGDTAAGEEGDGEGVVEEGEVVGVGILRGDGEVEGSGETGGGGGGVGSEVEGAGPEREDGEGRPVGVVEDVEGRSGDGGEEGEHQEEEDRPEAAAAEGAPAPPTVAPAVRGRLRAVGPVELGLRRSSRRRREAVGGRRGAIRHHSRPTVCDGGGRCRWLPRWIDPVSHIHPLGQPTELLG</sequence>
<organism evidence="2 3">
    <name type="scientific">Trapa natans</name>
    <name type="common">Water chestnut</name>
    <dbReference type="NCBI Taxonomy" id="22666"/>
    <lineage>
        <taxon>Eukaryota</taxon>
        <taxon>Viridiplantae</taxon>
        <taxon>Streptophyta</taxon>
        <taxon>Embryophyta</taxon>
        <taxon>Tracheophyta</taxon>
        <taxon>Spermatophyta</taxon>
        <taxon>Magnoliopsida</taxon>
        <taxon>eudicotyledons</taxon>
        <taxon>Gunneridae</taxon>
        <taxon>Pentapetalae</taxon>
        <taxon>rosids</taxon>
        <taxon>malvids</taxon>
        <taxon>Myrtales</taxon>
        <taxon>Lythraceae</taxon>
        <taxon>Trapa</taxon>
    </lineage>
</organism>
<feature type="region of interest" description="Disordered" evidence="1">
    <location>
        <begin position="121"/>
        <end position="141"/>
    </location>
</feature>
<protein>
    <submittedName>
        <fullName evidence="2">Uncharacterized protein</fullName>
    </submittedName>
</protein>
<dbReference type="Proteomes" id="UP001346149">
    <property type="component" value="Unassembled WGS sequence"/>
</dbReference>
<evidence type="ECO:0000256" key="1">
    <source>
        <dbReference type="SAM" id="MobiDB-lite"/>
    </source>
</evidence>
<evidence type="ECO:0000313" key="2">
    <source>
        <dbReference type="EMBL" id="KAK4797950.1"/>
    </source>
</evidence>
<keyword evidence="3" id="KW-1185">Reference proteome</keyword>
<proteinExistence type="predicted"/>
<accession>A0AAN7ML59</accession>
<feature type="region of interest" description="Disordered" evidence="1">
    <location>
        <begin position="155"/>
        <end position="238"/>
    </location>
</feature>
<comment type="caution">
    <text evidence="2">The sequence shown here is derived from an EMBL/GenBank/DDBJ whole genome shotgun (WGS) entry which is preliminary data.</text>
</comment>
<feature type="compositionally biased region" description="Acidic residues" evidence="1">
    <location>
        <begin position="206"/>
        <end position="218"/>
    </location>
</feature>
<gene>
    <name evidence="2" type="ORF">SAY86_030276</name>
</gene>
<feature type="region of interest" description="Disordered" evidence="1">
    <location>
        <begin position="255"/>
        <end position="274"/>
    </location>
</feature>
<feature type="compositionally biased region" description="Gly residues" evidence="1">
    <location>
        <begin position="165"/>
        <end position="175"/>
    </location>
</feature>